<name>A0A1D3CU63_9EIME</name>
<feature type="region of interest" description="Disordered" evidence="1">
    <location>
        <begin position="142"/>
        <end position="165"/>
    </location>
</feature>
<keyword evidence="3" id="KW-1185">Reference proteome</keyword>
<evidence type="ECO:0000256" key="1">
    <source>
        <dbReference type="SAM" id="MobiDB-lite"/>
    </source>
</evidence>
<feature type="compositionally biased region" description="Polar residues" evidence="1">
    <location>
        <begin position="208"/>
        <end position="236"/>
    </location>
</feature>
<reference evidence="2 3" key="1">
    <citation type="journal article" date="2016" name="BMC Genomics">
        <title>Comparative genomics reveals Cyclospora cayetanensis possesses coccidia-like metabolism and invasion components but unique surface antigens.</title>
        <authorList>
            <person name="Liu S."/>
            <person name="Wang L."/>
            <person name="Zheng H."/>
            <person name="Xu Z."/>
            <person name="Roellig D.M."/>
            <person name="Li N."/>
            <person name="Frace M.A."/>
            <person name="Tang K."/>
            <person name="Arrowood M.J."/>
            <person name="Moss D.M."/>
            <person name="Zhang L."/>
            <person name="Feng Y."/>
            <person name="Xiao L."/>
        </authorList>
    </citation>
    <scope>NUCLEOTIDE SEQUENCE [LARGE SCALE GENOMIC DNA]</scope>
    <source>
        <strain evidence="2 3">CHN_HEN01</strain>
    </source>
</reference>
<dbReference type="AlphaFoldDB" id="A0A1D3CU63"/>
<dbReference type="VEuPathDB" id="ToxoDB:cyc_00934"/>
<feature type="compositionally biased region" description="Low complexity" evidence="1">
    <location>
        <begin position="604"/>
        <end position="615"/>
    </location>
</feature>
<feature type="region of interest" description="Disordered" evidence="1">
    <location>
        <begin position="478"/>
        <end position="506"/>
    </location>
</feature>
<feature type="region of interest" description="Disordered" evidence="1">
    <location>
        <begin position="587"/>
        <end position="630"/>
    </location>
</feature>
<dbReference type="VEuPathDB" id="ToxoDB:LOC34618026"/>
<protein>
    <submittedName>
        <fullName evidence="2">Uncharacterized protein</fullName>
    </submittedName>
</protein>
<organism evidence="2 3">
    <name type="scientific">Cyclospora cayetanensis</name>
    <dbReference type="NCBI Taxonomy" id="88456"/>
    <lineage>
        <taxon>Eukaryota</taxon>
        <taxon>Sar</taxon>
        <taxon>Alveolata</taxon>
        <taxon>Apicomplexa</taxon>
        <taxon>Conoidasida</taxon>
        <taxon>Coccidia</taxon>
        <taxon>Eucoccidiorida</taxon>
        <taxon>Eimeriorina</taxon>
        <taxon>Eimeriidae</taxon>
        <taxon>Cyclospora</taxon>
    </lineage>
</organism>
<dbReference type="Proteomes" id="UP000095192">
    <property type="component" value="Unassembled WGS sequence"/>
</dbReference>
<comment type="caution">
    <text evidence="2">The sequence shown here is derived from an EMBL/GenBank/DDBJ whole genome shotgun (WGS) entry which is preliminary data.</text>
</comment>
<evidence type="ECO:0000313" key="2">
    <source>
        <dbReference type="EMBL" id="OEH74729.1"/>
    </source>
</evidence>
<accession>A0A1D3CU63</accession>
<feature type="region of interest" description="Disordered" evidence="1">
    <location>
        <begin position="198"/>
        <end position="241"/>
    </location>
</feature>
<gene>
    <name evidence="2" type="ORF">cyc_00934</name>
</gene>
<dbReference type="EMBL" id="JROU02001950">
    <property type="protein sequence ID" value="OEH74729.1"/>
    <property type="molecule type" value="Genomic_DNA"/>
</dbReference>
<dbReference type="InParanoid" id="A0A1D3CU63"/>
<feature type="compositionally biased region" description="Basic and acidic residues" evidence="1">
    <location>
        <begin position="594"/>
        <end position="603"/>
    </location>
</feature>
<evidence type="ECO:0000313" key="3">
    <source>
        <dbReference type="Proteomes" id="UP000095192"/>
    </source>
</evidence>
<proteinExistence type="predicted"/>
<sequence length="751" mass="77359">MENAVAVAAATPAAAKGSGVGAAAAGEARHRELQQQQLQLERLGKQLQLLPVQSKQPQQLLLRPLLLQQQQQAAAEGANASAASADLSSAVAAAVASPLGCRSSSSGVTAAPMSTSSNTRGLFSLLDDGGLAALAAAATGTPHPASLSAAAGRGGEPPPRPFPARLRPQQALSAALLKAEGAAAEGANSFKQLKGFSAKAAEGKRRQGGNTTGNSEPQQLSVSPSTSVYSRGSNAQHLHDPFPHSTMIQLIQPLPTGIKLELKSHKAVKGPGNALDGSAAAGSQGIASSGPAPREYALRVSLTRHETKYCSFHSLHGIMPAYNEAVRLRNRYAGLPFQLPLMTEAVLRERKLLLDQGRPLPLYGPKEAFMTVQERTIFYKQGRLDASVHDFRSHAAIPAVQQQSEQQREQQAAGSGGFCKAEFNQQLRDDPEATSALRGLGVFTAPTGALQAQQAGRTSKKRQRDRILGVPAAATDAAANAGAAGKLSPKARKSERRLSGVGGAPGSGQWIAADDAVASLRAGSSSSSSSSSFGDGIADALLQFPAAAAAAGSGLLLDSISRRPPAEGGALFEGCSQGESEFGLLLPQQQQQKGSERSRRSGAEAEGSSGSAESRPVGSSLAAPSAARPTGTADWEATAVAADIAASLGLPLEELAARLSHFIRGLPCLPSGAEGPRHELEACGGGSVVPPGIDHVQSTGREKTKKMQECSVGLTSRGDAEYDGQREGRASCVALLQAPCAEAHHNRVDVL</sequence>